<dbReference type="InterPro" id="IPR027417">
    <property type="entry name" value="P-loop_NTPase"/>
</dbReference>
<evidence type="ECO:0000313" key="3">
    <source>
        <dbReference type="EMBL" id="SER91887.1"/>
    </source>
</evidence>
<sequence>MVVQYRVLGALEVTLDGADVPVPVGRCRVLLAALLLRPNRFVSVDELAELVWDGAPPARARQSLHQVVRRLRVALGEADCVRTLSGGYEARVGPDELDLLRFRELVAAQDFAAAVKLRRGPLLTNVVSELFHRNEVRHVAEECAEVVARSKRPVPRLLPAAMPRFVGRDGHLRRLTSLAEETGPVIATITGTAGVGKSVLAVQWAHSTTDRFPDGQLHVNMRGFDRHRDPMPPGDVLNRFLEALGVLVERIPEALDDQVALYREMTADRRLLVVLDNVRDADHVRPLLTGPSFVLITSRDRLTGLAGRDVALDVLSAEEARTLLVSRLGEKRVDTADDLVAWCGGLPLALAIVAARAAEVPHLPLSALAADLADERTRLDSLDTGDAETSVRTVFQWSYQRLSPQAARMFRLVGLHPGPDLTIPAATSLAGEPADDAVRELVGANLLVEHAPGRFTCHDLLRVYAADRAQADEPEASRAAAVERMLDHYLHTLECMNRTHYWNHLGTLEEPPVPSAGTTPEVFERPDEAEAWFHAERAVIYAVVVQAGDQGYDRHTWQLVWFMTDLVERFGLWREWIGLFARTTEVVERLGDRLQVSRFVFLRAVGHGRLGELERGVELFEAADLVCAEIGLVPGRVRAQAGIAWLLGELDRPHEAVEVARRSLALLRGFEGRTPTRMRMALYQLSGALVLAGRHAEVLELGAEWESLDGVADPHLSGQMASELARAYIGLGRHAEAVAELLGALESFEQMGTWVDVAYAENFLGDAHLGLGDAAEARVWWEKAAARYAEHEHSDEAAVRAKLASVS</sequence>
<gene>
    <name evidence="3" type="ORF">SAMN04488000_113117</name>
</gene>
<dbReference type="InterPro" id="IPR016032">
    <property type="entry name" value="Sig_transdc_resp-reg_C-effctor"/>
</dbReference>
<evidence type="ECO:0000259" key="2">
    <source>
        <dbReference type="SMART" id="SM00862"/>
    </source>
</evidence>
<name>A0A1H9T496_9PSEU</name>
<dbReference type="InterPro" id="IPR036388">
    <property type="entry name" value="WH-like_DNA-bd_sf"/>
</dbReference>
<keyword evidence="4" id="KW-1185">Reference proteome</keyword>
<protein>
    <submittedName>
        <fullName evidence="3">Transcriptional regulatory protein, C terminal</fullName>
    </submittedName>
</protein>
<keyword evidence="1" id="KW-0238">DNA-binding</keyword>
<proteinExistence type="predicted"/>
<dbReference type="GO" id="GO:0000160">
    <property type="term" value="P:phosphorelay signal transduction system"/>
    <property type="evidence" value="ECO:0007669"/>
    <property type="project" value="InterPro"/>
</dbReference>
<organism evidence="3 4">
    <name type="scientific">Lentzea albida</name>
    <dbReference type="NCBI Taxonomy" id="65499"/>
    <lineage>
        <taxon>Bacteria</taxon>
        <taxon>Bacillati</taxon>
        <taxon>Actinomycetota</taxon>
        <taxon>Actinomycetes</taxon>
        <taxon>Pseudonocardiales</taxon>
        <taxon>Pseudonocardiaceae</taxon>
        <taxon>Lentzea</taxon>
    </lineage>
</organism>
<feature type="domain" description="OmpR/PhoB-type" evidence="2">
    <location>
        <begin position="17"/>
        <end position="90"/>
    </location>
</feature>
<dbReference type="Gene3D" id="3.40.50.300">
    <property type="entry name" value="P-loop containing nucleotide triphosphate hydrolases"/>
    <property type="match status" value="1"/>
</dbReference>
<dbReference type="GO" id="GO:0043531">
    <property type="term" value="F:ADP binding"/>
    <property type="evidence" value="ECO:0007669"/>
    <property type="project" value="InterPro"/>
</dbReference>
<dbReference type="Gene3D" id="1.25.40.10">
    <property type="entry name" value="Tetratricopeptide repeat domain"/>
    <property type="match status" value="1"/>
</dbReference>
<dbReference type="AlphaFoldDB" id="A0A1H9T496"/>
<dbReference type="Gene3D" id="1.10.10.10">
    <property type="entry name" value="Winged helix-like DNA-binding domain superfamily/Winged helix DNA-binding domain"/>
    <property type="match status" value="1"/>
</dbReference>
<dbReference type="EMBL" id="FOFV01000013">
    <property type="protein sequence ID" value="SER91887.1"/>
    <property type="molecule type" value="Genomic_DNA"/>
</dbReference>
<accession>A0A1H9T496</accession>
<dbReference type="STRING" id="65499.SAMN04488000_113117"/>
<dbReference type="Proteomes" id="UP000199503">
    <property type="component" value="Unassembled WGS sequence"/>
</dbReference>
<dbReference type="PANTHER" id="PTHR47691:SF3">
    <property type="entry name" value="HTH-TYPE TRANSCRIPTIONAL REGULATOR RV0890C-RELATED"/>
    <property type="match status" value="1"/>
</dbReference>
<dbReference type="GO" id="GO:0003677">
    <property type="term" value="F:DNA binding"/>
    <property type="evidence" value="ECO:0007669"/>
    <property type="project" value="UniProtKB-KW"/>
</dbReference>
<dbReference type="PRINTS" id="PR00364">
    <property type="entry name" value="DISEASERSIST"/>
</dbReference>
<reference evidence="4" key="1">
    <citation type="submission" date="2016-10" db="EMBL/GenBank/DDBJ databases">
        <authorList>
            <person name="Varghese N."/>
            <person name="Submissions S."/>
        </authorList>
    </citation>
    <scope>NUCLEOTIDE SEQUENCE [LARGE SCALE GENOMIC DNA]</scope>
    <source>
        <strain evidence="4">DSM 44437</strain>
    </source>
</reference>
<dbReference type="InterPro" id="IPR001867">
    <property type="entry name" value="OmpR/PhoB-type_DNA-bd"/>
</dbReference>
<dbReference type="SMART" id="SM00862">
    <property type="entry name" value="Trans_reg_C"/>
    <property type="match status" value="1"/>
</dbReference>
<dbReference type="SUPFAM" id="SSF52540">
    <property type="entry name" value="P-loop containing nucleoside triphosphate hydrolases"/>
    <property type="match status" value="1"/>
</dbReference>
<dbReference type="PANTHER" id="PTHR47691">
    <property type="entry name" value="REGULATOR-RELATED"/>
    <property type="match status" value="1"/>
</dbReference>
<dbReference type="SUPFAM" id="SSF46894">
    <property type="entry name" value="C-terminal effector domain of the bipartite response regulators"/>
    <property type="match status" value="1"/>
</dbReference>
<dbReference type="InterPro" id="IPR011990">
    <property type="entry name" value="TPR-like_helical_dom_sf"/>
</dbReference>
<dbReference type="GO" id="GO:0006355">
    <property type="term" value="P:regulation of DNA-templated transcription"/>
    <property type="evidence" value="ECO:0007669"/>
    <property type="project" value="InterPro"/>
</dbReference>
<dbReference type="SUPFAM" id="SSF48452">
    <property type="entry name" value="TPR-like"/>
    <property type="match status" value="2"/>
</dbReference>
<evidence type="ECO:0000256" key="1">
    <source>
        <dbReference type="ARBA" id="ARBA00023125"/>
    </source>
</evidence>
<dbReference type="Pfam" id="PF00486">
    <property type="entry name" value="Trans_reg_C"/>
    <property type="match status" value="1"/>
</dbReference>
<evidence type="ECO:0000313" key="4">
    <source>
        <dbReference type="Proteomes" id="UP000199503"/>
    </source>
</evidence>